<evidence type="ECO:0000256" key="1">
    <source>
        <dbReference type="SAM" id="Phobius"/>
    </source>
</evidence>
<sequence>MQFVLDFLVWSAIVGIVLCIPLAIRAVRNELLHHDDPRFTPNSWLGRTIRWQRQRAERDSTSPGSDG</sequence>
<protein>
    <submittedName>
        <fullName evidence="2">Uncharacterized protein</fullName>
    </submittedName>
</protein>
<organism evidence="2 3">
    <name type="scientific">Agromyces hippuratus</name>
    <dbReference type="NCBI Taxonomy" id="286438"/>
    <lineage>
        <taxon>Bacteria</taxon>
        <taxon>Bacillati</taxon>
        <taxon>Actinomycetota</taxon>
        <taxon>Actinomycetes</taxon>
        <taxon>Micrococcales</taxon>
        <taxon>Microbacteriaceae</taxon>
        <taxon>Agromyces</taxon>
    </lineage>
</organism>
<dbReference type="Proteomes" id="UP000549066">
    <property type="component" value="Unassembled WGS sequence"/>
</dbReference>
<keyword evidence="1" id="KW-1133">Transmembrane helix</keyword>
<dbReference type="RefSeq" id="WP_179550100.1">
    <property type="nucleotide sequence ID" value="NZ_JACCFI010000001.1"/>
</dbReference>
<dbReference type="EMBL" id="JACCFI010000001">
    <property type="protein sequence ID" value="NYG19887.1"/>
    <property type="molecule type" value="Genomic_DNA"/>
</dbReference>
<keyword evidence="1" id="KW-0812">Transmembrane</keyword>
<evidence type="ECO:0000313" key="3">
    <source>
        <dbReference type="Proteomes" id="UP000549066"/>
    </source>
</evidence>
<proteinExistence type="predicted"/>
<keyword evidence="1" id="KW-0472">Membrane</keyword>
<dbReference type="AlphaFoldDB" id="A0A852WQ68"/>
<evidence type="ECO:0000313" key="2">
    <source>
        <dbReference type="EMBL" id="NYG19887.1"/>
    </source>
</evidence>
<accession>A0A852WQ68</accession>
<keyword evidence="3" id="KW-1185">Reference proteome</keyword>
<name>A0A852WQ68_9MICO</name>
<comment type="caution">
    <text evidence="2">The sequence shown here is derived from an EMBL/GenBank/DDBJ whole genome shotgun (WGS) entry which is preliminary data.</text>
</comment>
<reference evidence="2 3" key="1">
    <citation type="submission" date="2020-07" db="EMBL/GenBank/DDBJ databases">
        <title>Sequencing the genomes of 1000 actinobacteria strains.</title>
        <authorList>
            <person name="Klenk H.-P."/>
        </authorList>
    </citation>
    <scope>NUCLEOTIDE SEQUENCE [LARGE SCALE GENOMIC DNA]</scope>
    <source>
        <strain evidence="2 3">DSM 8598</strain>
    </source>
</reference>
<gene>
    <name evidence="2" type="ORF">BJY17_000634</name>
</gene>
<feature type="transmembrane region" description="Helical" evidence="1">
    <location>
        <begin position="7"/>
        <end position="27"/>
    </location>
</feature>